<dbReference type="FunFam" id="1.20.1310.10:FF:000036">
    <property type="entry name" value="SCF ubiquitin ligase subunit CulC, putative"/>
    <property type="match status" value="1"/>
</dbReference>
<dbReference type="InterPro" id="IPR045093">
    <property type="entry name" value="Cullin"/>
</dbReference>
<evidence type="ECO:0000256" key="2">
    <source>
        <dbReference type="ARBA" id="ARBA00006019"/>
    </source>
</evidence>
<dbReference type="SMART" id="SM00182">
    <property type="entry name" value="CULLIN"/>
    <property type="match status" value="1"/>
</dbReference>
<dbReference type="FunFam" id="3.30.230.130:FF:000011">
    <property type="entry name" value="SCF ubiquitin ligase subunit CulC, putative"/>
    <property type="match status" value="1"/>
</dbReference>
<feature type="domain" description="Cullin family profile" evidence="12">
    <location>
        <begin position="441"/>
        <end position="693"/>
    </location>
</feature>
<dbReference type="InterPro" id="IPR001373">
    <property type="entry name" value="Cullin_N"/>
</dbReference>
<dbReference type="EMBL" id="VIBQ01000013">
    <property type="protein sequence ID" value="KAB8345989.1"/>
    <property type="molecule type" value="Genomic_DNA"/>
</dbReference>
<dbReference type="FunFam" id="1.20.1310.10:FF:000002">
    <property type="entry name" value="cullin-3 isoform X1"/>
    <property type="match status" value="1"/>
</dbReference>
<feature type="transmembrane region" description="Helical" evidence="11">
    <location>
        <begin position="954"/>
        <end position="974"/>
    </location>
</feature>
<dbReference type="FunFam" id="1.20.1310.10:FF:000001">
    <property type="entry name" value="Cullin 3"/>
    <property type="match status" value="1"/>
</dbReference>
<evidence type="ECO:0000256" key="3">
    <source>
        <dbReference type="ARBA" id="ARBA00022499"/>
    </source>
</evidence>
<organism evidence="13 14">
    <name type="scientific">Carpinus fangiana</name>
    <dbReference type="NCBI Taxonomy" id="176857"/>
    <lineage>
        <taxon>Eukaryota</taxon>
        <taxon>Viridiplantae</taxon>
        <taxon>Streptophyta</taxon>
        <taxon>Embryophyta</taxon>
        <taxon>Tracheophyta</taxon>
        <taxon>Spermatophyta</taxon>
        <taxon>Magnoliopsida</taxon>
        <taxon>eudicotyledons</taxon>
        <taxon>Gunneridae</taxon>
        <taxon>Pentapetalae</taxon>
        <taxon>rosids</taxon>
        <taxon>fabids</taxon>
        <taxon>Fagales</taxon>
        <taxon>Betulaceae</taxon>
        <taxon>Carpinus</taxon>
    </lineage>
</organism>
<reference evidence="13 14" key="1">
    <citation type="submission" date="2019-06" db="EMBL/GenBank/DDBJ databases">
        <title>A chromosomal-level reference genome of Carpinus fangiana (Coryloideae, Betulaceae).</title>
        <authorList>
            <person name="Yang X."/>
            <person name="Wang Z."/>
            <person name="Zhang L."/>
            <person name="Hao G."/>
            <person name="Liu J."/>
            <person name="Yang Y."/>
        </authorList>
    </citation>
    <scope>NUCLEOTIDE SEQUENCE [LARGE SCALE GENOMIC DNA]</scope>
    <source>
        <strain evidence="13">Cfa_2016G</strain>
        <tissue evidence="13">Leaf</tissue>
    </source>
</reference>
<dbReference type="InterPro" id="IPR019559">
    <property type="entry name" value="Cullin_neddylation_domain"/>
</dbReference>
<feature type="region of interest" description="Disordered" evidence="10">
    <location>
        <begin position="359"/>
        <end position="388"/>
    </location>
</feature>
<keyword evidence="5" id="KW-0832">Ubl conjugation</keyword>
<keyword evidence="7 11" id="KW-0472">Membrane</keyword>
<dbReference type="Gene3D" id="1.10.10.10">
    <property type="entry name" value="Winged helix-like DNA-binding domain superfamily/Winged helix DNA-binding domain"/>
    <property type="match status" value="1"/>
</dbReference>
<keyword evidence="3" id="KW-1017">Isopeptide bond</keyword>
<evidence type="ECO:0000256" key="6">
    <source>
        <dbReference type="ARBA" id="ARBA00022989"/>
    </source>
</evidence>
<dbReference type="FunFam" id="1.10.10.10:FF:000014">
    <property type="entry name" value="Cullin 1"/>
    <property type="match status" value="1"/>
</dbReference>
<dbReference type="Pfam" id="PF26557">
    <property type="entry name" value="Cullin_AB"/>
    <property type="match status" value="1"/>
</dbReference>
<feature type="transmembrane region" description="Helical" evidence="11">
    <location>
        <begin position="1007"/>
        <end position="1031"/>
    </location>
</feature>
<accession>A0A5N6KU14</accession>
<keyword evidence="4 11" id="KW-0812">Transmembrane</keyword>
<evidence type="ECO:0000256" key="10">
    <source>
        <dbReference type="SAM" id="MobiDB-lite"/>
    </source>
</evidence>
<feature type="compositionally biased region" description="Basic residues" evidence="10">
    <location>
        <begin position="1"/>
        <end position="14"/>
    </location>
</feature>
<keyword evidence="14" id="KW-1185">Reference proteome</keyword>
<sequence length="1069" mass="121795">MISGRGKTKIRPPRKGLTSSSADVDFEETWANVASCLQQMHTKNASHLSFEVIYRWAYKIVLKKMGGTFYDRFQAFERKWLDETVRPNLETLLSPAFTSTTHSTEVPATVNERRIAGETFLRGLTDAFADHQQVMNMTTDVFMYLDRVFCSDEHRASIYTTAMLLFRDCILRTRTHGGGQTLSKVLTHVILDNIAMERDGDVVNKTLIKSAVFMLEGLFESAQEQEDERLYLTAFEQDFLDSSRAFYQAEASRLLREADCATYCQQVRDRLHEEHNRCRSTLSETTQPRITAIVEEELIRSKIHDIILMESGVKHMVDNGKFSDLRLLYELNARIDPKKMELTEAIQRRVQELGAQINQQATEAAQERPAPSAKPQADGKTKSAPDRTINQQTVAAIQWVEGVLGLKDTYDTLWRDSFHSDPIIQPALTRSFSDFINMFPRSSEHISLFIDENMKKGLKDKTEQEADAVLEKAIVLLRYIQDKDMFERYYKKHLCKRLLMHKSVSPDVERQMIQRMKIELGNSFTSKLEQMFKDMDLSTGLTEGYRGRTKNAGDKRAELGISVLTSMVWPLETMQSGQDETEAKINCIYPPSIERIKKGFESFYAEKHSGRKLTWLPNMGTADLRVVFPKVPGKEGTALGKERRHEVNAPTYAMIVLLLFNDVPHGEYLTFNQIQSRTNIPSEALKRNLLSIAVAQKTRILLKEPMSREVNPTDTFTFNTSFQSPFLRIKVGLIASGNKVEGEKERRETERKNNDSRGFVIEAAIVRIMKQRKELSHQQLVTETLTQLSSQFRPDVTMIKKRIESLIERELRYYCTAIVVCRPLSQPLGHLVPDMASSMPPIAPRLLTVTSAAWLFPAKVAIMRIVHGKGAFVNAAFLVLGEGAAITALLFEAFLVDDTQAKIFDALLVCEGHEELVSTLRSIHSEETDPVDRLGKTHKSAPYAPFSLRQIIEFILFLPLNFIPWIGVPLFLWLTGYRAGPLQHHRYFKMRDFNRQERNAFVKTKRLGYTSFGCVALVLQLIPVLSMLFLMTTAAGSALWVSQIEDIRKADSASETDEPPPYEFTDNPV</sequence>
<evidence type="ECO:0000313" key="14">
    <source>
        <dbReference type="Proteomes" id="UP000327013"/>
    </source>
</evidence>
<dbReference type="SMART" id="SM00884">
    <property type="entry name" value="Cullin_Nedd8"/>
    <property type="match status" value="1"/>
</dbReference>
<comment type="subcellular location">
    <subcellularLocation>
        <location evidence="1">Membrane</location>
        <topology evidence="1">Multi-pass membrane protein</topology>
    </subcellularLocation>
</comment>
<name>A0A5N6KU14_9ROSI</name>
<dbReference type="FunFam" id="1.20.1310.10:FF:000061">
    <property type="entry name" value="Related to cullulin 3"/>
    <property type="match status" value="1"/>
</dbReference>
<keyword evidence="6 11" id="KW-1133">Transmembrane helix</keyword>
<evidence type="ECO:0000256" key="11">
    <source>
        <dbReference type="SAM" id="Phobius"/>
    </source>
</evidence>
<dbReference type="Gene3D" id="3.30.230.130">
    <property type="entry name" value="Cullin, Chain C, Domain 2"/>
    <property type="match status" value="1"/>
</dbReference>
<proteinExistence type="inferred from homology"/>
<dbReference type="InterPro" id="IPR036390">
    <property type="entry name" value="WH_DNA-bd_sf"/>
</dbReference>
<dbReference type="InterPro" id="IPR036388">
    <property type="entry name" value="WH-like_DNA-bd_sf"/>
</dbReference>
<dbReference type="InterPro" id="IPR059120">
    <property type="entry name" value="Cullin-like_AB"/>
</dbReference>
<comment type="caution">
    <text evidence="13">The sequence shown here is derived from an EMBL/GenBank/DDBJ whole genome shotgun (WGS) entry which is preliminary data.</text>
</comment>
<dbReference type="InterPro" id="IPR036317">
    <property type="entry name" value="Cullin_homology_sf"/>
</dbReference>
<dbReference type="Pfam" id="PF07264">
    <property type="entry name" value="EI24"/>
    <property type="match status" value="1"/>
</dbReference>
<dbReference type="InterPro" id="IPR016158">
    <property type="entry name" value="Cullin_homology"/>
</dbReference>
<evidence type="ECO:0000256" key="5">
    <source>
        <dbReference type="ARBA" id="ARBA00022843"/>
    </source>
</evidence>
<dbReference type="Gene3D" id="1.20.1310.10">
    <property type="entry name" value="Cullin Repeats"/>
    <property type="match status" value="4"/>
</dbReference>
<comment type="similarity">
    <text evidence="2 8 9">Belongs to the cullin family.</text>
</comment>
<dbReference type="GO" id="GO:0006511">
    <property type="term" value="P:ubiquitin-dependent protein catabolic process"/>
    <property type="evidence" value="ECO:0007669"/>
    <property type="project" value="InterPro"/>
</dbReference>
<dbReference type="AlphaFoldDB" id="A0A5N6KU14"/>
<dbReference type="InterPro" id="IPR059112">
    <property type="entry name" value="CysZ/EI24"/>
</dbReference>
<dbReference type="PROSITE" id="PS50069">
    <property type="entry name" value="CULLIN_2"/>
    <property type="match status" value="1"/>
</dbReference>
<dbReference type="GO" id="GO:0031625">
    <property type="term" value="F:ubiquitin protein ligase binding"/>
    <property type="evidence" value="ECO:0007669"/>
    <property type="project" value="InterPro"/>
</dbReference>
<dbReference type="OrthoDB" id="27073at2759"/>
<protein>
    <recommendedName>
        <fullName evidence="12">Cullin family profile domain-containing protein</fullName>
    </recommendedName>
</protein>
<evidence type="ECO:0000256" key="1">
    <source>
        <dbReference type="ARBA" id="ARBA00004141"/>
    </source>
</evidence>
<dbReference type="SUPFAM" id="SSF74788">
    <property type="entry name" value="Cullin repeat-like"/>
    <property type="match status" value="1"/>
</dbReference>
<evidence type="ECO:0000313" key="13">
    <source>
        <dbReference type="EMBL" id="KAB8345989.1"/>
    </source>
</evidence>
<dbReference type="PANTHER" id="PTHR11932">
    <property type="entry name" value="CULLIN"/>
    <property type="match status" value="1"/>
</dbReference>
<dbReference type="Pfam" id="PF00888">
    <property type="entry name" value="Cullin"/>
    <property type="match status" value="1"/>
</dbReference>
<dbReference type="SUPFAM" id="SSF46785">
    <property type="entry name" value="Winged helix' DNA-binding domain"/>
    <property type="match status" value="1"/>
</dbReference>
<dbReference type="SUPFAM" id="SSF75632">
    <property type="entry name" value="Cullin homology domain"/>
    <property type="match status" value="1"/>
</dbReference>
<evidence type="ECO:0000256" key="7">
    <source>
        <dbReference type="ARBA" id="ARBA00023136"/>
    </source>
</evidence>
<evidence type="ECO:0000256" key="8">
    <source>
        <dbReference type="PROSITE-ProRule" id="PRU00330"/>
    </source>
</evidence>
<dbReference type="InterPro" id="IPR016159">
    <property type="entry name" value="Cullin_repeat-like_dom_sf"/>
</dbReference>
<dbReference type="Proteomes" id="UP000327013">
    <property type="component" value="Unassembled WGS sequence"/>
</dbReference>
<evidence type="ECO:0000256" key="9">
    <source>
        <dbReference type="RuleBase" id="RU003829"/>
    </source>
</evidence>
<gene>
    <name evidence="13" type="ORF">FH972_023041</name>
</gene>
<evidence type="ECO:0000259" key="12">
    <source>
        <dbReference type="PROSITE" id="PS50069"/>
    </source>
</evidence>
<evidence type="ECO:0000256" key="4">
    <source>
        <dbReference type="ARBA" id="ARBA00022692"/>
    </source>
</evidence>
<dbReference type="Pfam" id="PF10557">
    <property type="entry name" value="Cullin_Nedd8"/>
    <property type="match status" value="1"/>
</dbReference>
<feature type="region of interest" description="Disordered" evidence="10">
    <location>
        <begin position="1"/>
        <end position="20"/>
    </location>
</feature>